<dbReference type="EMBL" id="CP017147">
    <property type="protein sequence ID" value="AOO80498.1"/>
    <property type="molecule type" value="Genomic_DNA"/>
</dbReference>
<keyword evidence="1" id="KW-0472">Membrane</keyword>
<reference evidence="3 4" key="1">
    <citation type="journal article" date="2015" name="Antonie Van Leeuwenhoek">
        <title>Bosea vaviloviae sp. nov., a new species of slow-growing rhizobia isolated from nodules of the relict species Vavilovia formosa (Stev.) Fed.</title>
        <authorList>
            <person name="Safronova V.I."/>
            <person name="Kuznetsova I.G."/>
            <person name="Sazanova A.L."/>
            <person name="Kimeklis A.K."/>
            <person name="Belimov A.A."/>
            <person name="Andronov E.E."/>
            <person name="Pinaev A.G."/>
            <person name="Chizhevskaya E.P."/>
            <person name="Pukhaev A.R."/>
            <person name="Popov K.P."/>
            <person name="Willems A."/>
            <person name="Tikhonovich I.A."/>
        </authorList>
    </citation>
    <scope>NUCLEOTIDE SEQUENCE [LARGE SCALE GENOMIC DNA]</scope>
    <source>
        <strain evidence="3 4">Vaf18</strain>
    </source>
</reference>
<dbReference type="OrthoDB" id="166183at2"/>
<name>A0A1D7TZF0_9HYPH</name>
<feature type="transmembrane region" description="Helical" evidence="1">
    <location>
        <begin position="17"/>
        <end position="34"/>
    </location>
</feature>
<keyword evidence="1" id="KW-1133">Transmembrane helix</keyword>
<protein>
    <recommendedName>
        <fullName evidence="2">SPW repeat-containing integral membrane domain-containing protein</fullName>
    </recommendedName>
</protein>
<evidence type="ECO:0000259" key="2">
    <source>
        <dbReference type="Pfam" id="PF03779"/>
    </source>
</evidence>
<feature type="transmembrane region" description="Helical" evidence="1">
    <location>
        <begin position="91"/>
        <end position="110"/>
    </location>
</feature>
<keyword evidence="4" id="KW-1185">Reference proteome</keyword>
<evidence type="ECO:0000313" key="3">
    <source>
        <dbReference type="EMBL" id="AOO80498.1"/>
    </source>
</evidence>
<sequence>MLTANTDGRRPQDLCNLILAACLFISPWIFGFVGEAMPTRNAWIVAVALALVAFAALSAFAEWEEWVNLALGVWLMAAPWMLGFTGNFNAFWTHMILGALTAAVSAWAVWDYRHEPHATA</sequence>
<dbReference type="InterPro" id="IPR005530">
    <property type="entry name" value="SPW"/>
</dbReference>
<feature type="domain" description="SPW repeat-containing integral membrane" evidence="2">
    <location>
        <begin position="12"/>
        <end position="105"/>
    </location>
</feature>
<organism evidence="3 4">
    <name type="scientific">Bosea vaviloviae</name>
    <dbReference type="NCBI Taxonomy" id="1526658"/>
    <lineage>
        <taxon>Bacteria</taxon>
        <taxon>Pseudomonadati</taxon>
        <taxon>Pseudomonadota</taxon>
        <taxon>Alphaproteobacteria</taxon>
        <taxon>Hyphomicrobiales</taxon>
        <taxon>Boseaceae</taxon>
        <taxon>Bosea</taxon>
    </lineage>
</organism>
<dbReference type="AlphaFoldDB" id="A0A1D7TZF0"/>
<accession>A0A1D7TZF0</accession>
<dbReference type="KEGG" id="bvv:BHK69_08505"/>
<feature type="transmembrane region" description="Helical" evidence="1">
    <location>
        <begin position="41"/>
        <end position="60"/>
    </location>
</feature>
<feature type="transmembrane region" description="Helical" evidence="1">
    <location>
        <begin position="66"/>
        <end position="84"/>
    </location>
</feature>
<dbReference type="STRING" id="1526658.BHK69_08505"/>
<dbReference type="Proteomes" id="UP000094969">
    <property type="component" value="Chromosome"/>
</dbReference>
<proteinExistence type="predicted"/>
<dbReference type="RefSeq" id="WP_069689716.1">
    <property type="nucleotide sequence ID" value="NZ_CP017147.1"/>
</dbReference>
<gene>
    <name evidence="3" type="ORF">BHK69_08505</name>
</gene>
<evidence type="ECO:0000313" key="4">
    <source>
        <dbReference type="Proteomes" id="UP000094969"/>
    </source>
</evidence>
<evidence type="ECO:0000256" key="1">
    <source>
        <dbReference type="SAM" id="Phobius"/>
    </source>
</evidence>
<keyword evidence="1" id="KW-0812">Transmembrane</keyword>
<dbReference type="Pfam" id="PF03779">
    <property type="entry name" value="SPW"/>
    <property type="match status" value="1"/>
</dbReference>